<name>A0A2A6FDQ3_9HYPH</name>
<gene>
    <name evidence="2" type="ORF">CN311_16430</name>
</gene>
<dbReference type="NCBIfam" id="NF047412">
    <property type="entry name" value="sig_GCG_CRPN_rpt"/>
    <property type="match status" value="1"/>
</dbReference>
<proteinExistence type="predicted"/>
<sequence>MLTKHILPIALAAGTLMLSSAGSQAMPMARPGAAQIPVETVGWRCGPGWHVNNWGNCVPNRRFRPIHRWHSGVWFHHRWHPGYWAR</sequence>
<reference evidence="2 3" key="1">
    <citation type="submission" date="2017-09" db="EMBL/GenBank/DDBJ databases">
        <title>Mesorhizobum sanjuanii sp. nov. isolated from nodules of Lotus tenuis in saline-alkaline lowlands of Flooding Pampa.</title>
        <authorList>
            <person name="Sannazzaro A.I."/>
            <person name="Torres Tejerizo G.A."/>
            <person name="Fontana F."/>
            <person name="Cumpa Velazquez L.M."/>
            <person name="Hansen L."/>
            <person name="Pistorio M."/>
            <person name="Estrella M.J."/>
        </authorList>
    </citation>
    <scope>NUCLEOTIDE SEQUENCE [LARGE SCALE GENOMIC DNA]</scope>
    <source>
        <strain evidence="2 3">BSA136</strain>
    </source>
</reference>
<dbReference type="Proteomes" id="UP000219182">
    <property type="component" value="Unassembled WGS sequence"/>
</dbReference>
<protein>
    <submittedName>
        <fullName evidence="2">Uncharacterized protein</fullName>
    </submittedName>
</protein>
<keyword evidence="1" id="KW-0732">Signal</keyword>
<comment type="caution">
    <text evidence="2">The sequence shown here is derived from an EMBL/GenBank/DDBJ whole genome shotgun (WGS) entry which is preliminary data.</text>
</comment>
<dbReference type="InterPro" id="IPR058110">
    <property type="entry name" value="GCG_CRPN_dom"/>
</dbReference>
<keyword evidence="3" id="KW-1185">Reference proteome</keyword>
<organism evidence="2 3">
    <name type="scientific">Mesorhizobium sanjuanii</name>
    <dbReference type="NCBI Taxonomy" id="2037900"/>
    <lineage>
        <taxon>Bacteria</taxon>
        <taxon>Pseudomonadati</taxon>
        <taxon>Pseudomonadota</taxon>
        <taxon>Alphaproteobacteria</taxon>
        <taxon>Hyphomicrobiales</taxon>
        <taxon>Phyllobacteriaceae</taxon>
        <taxon>Mesorhizobium</taxon>
    </lineage>
</organism>
<feature type="signal peptide" evidence="1">
    <location>
        <begin position="1"/>
        <end position="25"/>
    </location>
</feature>
<dbReference type="EMBL" id="NWQG01000098">
    <property type="protein sequence ID" value="PDQ20077.1"/>
    <property type="molecule type" value="Genomic_DNA"/>
</dbReference>
<dbReference type="AlphaFoldDB" id="A0A2A6FDQ3"/>
<feature type="chain" id="PRO_5012179069" evidence="1">
    <location>
        <begin position="26"/>
        <end position="86"/>
    </location>
</feature>
<dbReference type="RefSeq" id="WP_097574821.1">
    <property type="nucleotide sequence ID" value="NZ_NWQG01000098.1"/>
</dbReference>
<accession>A0A2A6FDQ3</accession>
<evidence type="ECO:0000256" key="1">
    <source>
        <dbReference type="SAM" id="SignalP"/>
    </source>
</evidence>
<evidence type="ECO:0000313" key="2">
    <source>
        <dbReference type="EMBL" id="PDQ20077.1"/>
    </source>
</evidence>
<evidence type="ECO:0000313" key="3">
    <source>
        <dbReference type="Proteomes" id="UP000219182"/>
    </source>
</evidence>